<feature type="domain" description="ABC transmembrane type-1" evidence="8">
    <location>
        <begin position="96"/>
        <end position="311"/>
    </location>
</feature>
<dbReference type="GO" id="GO:0005886">
    <property type="term" value="C:plasma membrane"/>
    <property type="evidence" value="ECO:0007669"/>
    <property type="project" value="UniProtKB-SubCell"/>
</dbReference>
<feature type="transmembrane region" description="Helical" evidence="7">
    <location>
        <begin position="290"/>
        <end position="314"/>
    </location>
</feature>
<comment type="similarity">
    <text evidence="7">Belongs to the binding-protein-dependent transport system permease family.</text>
</comment>
<keyword evidence="10" id="KW-1185">Reference proteome</keyword>
<evidence type="ECO:0000256" key="3">
    <source>
        <dbReference type="ARBA" id="ARBA00022475"/>
    </source>
</evidence>
<dbReference type="EMBL" id="VNJI01000005">
    <property type="protein sequence ID" value="TVY10979.1"/>
    <property type="molecule type" value="Genomic_DNA"/>
</dbReference>
<dbReference type="GO" id="GO:0055085">
    <property type="term" value="P:transmembrane transport"/>
    <property type="evidence" value="ECO:0007669"/>
    <property type="project" value="InterPro"/>
</dbReference>
<sequence length="324" mass="36154">MSTTAADTGKAEPTVQTAAAKKVKGHRWRLFRGNIDLYLLLIPGLLFLLIFKYTPMYGIVIAFQDFNIFDGVSGSPWVGFEQFQKLFQSDEFMQVFRNTLLISLYKIILLFPIPILIALLLNEVAKMWFKRTIQTIIYLPHFLSWVIIAGLFVNILSPTGGLLNEFIVALGGKPISFLIDNAWFRSIVVFTAGWKEIGWNAIIFIAAIAGIDQDQYEAASIDGAGRIKQMIHITLPGIAPTIVLMFILRIGNLLEAGTEQILTLYNPVVYETGDVIGTFVYRVGLGKMDYSFSTAVGLFNSVVGFLLIVSGNLLSKKLVKRSIW</sequence>
<keyword evidence="5 7" id="KW-1133">Transmembrane helix</keyword>
<dbReference type="RefSeq" id="WP_144844428.1">
    <property type="nucleotide sequence ID" value="NZ_VNJI01000005.1"/>
</dbReference>
<evidence type="ECO:0000256" key="2">
    <source>
        <dbReference type="ARBA" id="ARBA00022448"/>
    </source>
</evidence>
<feature type="transmembrane region" description="Helical" evidence="7">
    <location>
        <begin position="183"/>
        <end position="209"/>
    </location>
</feature>
<name>A0A559KFT3_9BACL</name>
<gene>
    <name evidence="9" type="ORF">FPZ49_05760</name>
</gene>
<comment type="subcellular location">
    <subcellularLocation>
        <location evidence="1 7">Cell membrane</location>
        <topology evidence="1 7">Multi-pass membrane protein</topology>
    </subcellularLocation>
</comment>
<dbReference type="PANTHER" id="PTHR30193:SF44">
    <property type="entry name" value="LACTOSE TRANSPORT SYSTEM PERMEASE PROTEIN LACF"/>
    <property type="match status" value="1"/>
</dbReference>
<evidence type="ECO:0000259" key="8">
    <source>
        <dbReference type="PROSITE" id="PS50928"/>
    </source>
</evidence>
<dbReference type="CDD" id="cd06261">
    <property type="entry name" value="TM_PBP2"/>
    <property type="match status" value="1"/>
</dbReference>
<dbReference type="AlphaFoldDB" id="A0A559KFT3"/>
<feature type="transmembrane region" description="Helical" evidence="7">
    <location>
        <begin position="100"/>
        <end position="121"/>
    </location>
</feature>
<evidence type="ECO:0000256" key="6">
    <source>
        <dbReference type="ARBA" id="ARBA00023136"/>
    </source>
</evidence>
<evidence type="ECO:0000313" key="10">
    <source>
        <dbReference type="Proteomes" id="UP000317036"/>
    </source>
</evidence>
<feature type="transmembrane region" description="Helical" evidence="7">
    <location>
        <begin position="230"/>
        <end position="250"/>
    </location>
</feature>
<evidence type="ECO:0000256" key="1">
    <source>
        <dbReference type="ARBA" id="ARBA00004651"/>
    </source>
</evidence>
<keyword evidence="4 7" id="KW-0812">Transmembrane</keyword>
<protein>
    <submittedName>
        <fullName evidence="9">Sugar ABC transporter permease</fullName>
    </submittedName>
</protein>
<evidence type="ECO:0000313" key="9">
    <source>
        <dbReference type="EMBL" id="TVY10979.1"/>
    </source>
</evidence>
<reference evidence="9 10" key="1">
    <citation type="submission" date="2019-07" db="EMBL/GenBank/DDBJ databases">
        <authorList>
            <person name="Kim J."/>
        </authorList>
    </citation>
    <scope>NUCLEOTIDE SEQUENCE [LARGE SCALE GENOMIC DNA]</scope>
    <source>
        <strain evidence="9 10">JC52</strain>
    </source>
</reference>
<feature type="transmembrane region" description="Helical" evidence="7">
    <location>
        <begin position="37"/>
        <end position="63"/>
    </location>
</feature>
<keyword evidence="6 7" id="KW-0472">Membrane</keyword>
<dbReference type="InterPro" id="IPR000515">
    <property type="entry name" value="MetI-like"/>
</dbReference>
<dbReference type="Proteomes" id="UP000317036">
    <property type="component" value="Unassembled WGS sequence"/>
</dbReference>
<evidence type="ECO:0000256" key="7">
    <source>
        <dbReference type="RuleBase" id="RU363032"/>
    </source>
</evidence>
<evidence type="ECO:0000256" key="5">
    <source>
        <dbReference type="ARBA" id="ARBA00022989"/>
    </source>
</evidence>
<dbReference type="OrthoDB" id="9785836at2"/>
<dbReference type="PANTHER" id="PTHR30193">
    <property type="entry name" value="ABC TRANSPORTER PERMEASE PROTEIN"/>
    <property type="match status" value="1"/>
</dbReference>
<dbReference type="Pfam" id="PF00528">
    <property type="entry name" value="BPD_transp_1"/>
    <property type="match status" value="1"/>
</dbReference>
<evidence type="ECO:0000256" key="4">
    <source>
        <dbReference type="ARBA" id="ARBA00022692"/>
    </source>
</evidence>
<feature type="transmembrane region" description="Helical" evidence="7">
    <location>
        <begin position="142"/>
        <end position="163"/>
    </location>
</feature>
<accession>A0A559KFT3</accession>
<organism evidence="9 10">
    <name type="scientific">Paenibacillus cremeus</name>
    <dbReference type="NCBI Taxonomy" id="2163881"/>
    <lineage>
        <taxon>Bacteria</taxon>
        <taxon>Bacillati</taxon>
        <taxon>Bacillota</taxon>
        <taxon>Bacilli</taxon>
        <taxon>Bacillales</taxon>
        <taxon>Paenibacillaceae</taxon>
        <taxon>Paenibacillus</taxon>
    </lineage>
</organism>
<dbReference type="Gene3D" id="1.10.3720.10">
    <property type="entry name" value="MetI-like"/>
    <property type="match status" value="1"/>
</dbReference>
<dbReference type="SUPFAM" id="SSF161098">
    <property type="entry name" value="MetI-like"/>
    <property type="match status" value="1"/>
</dbReference>
<proteinExistence type="inferred from homology"/>
<comment type="caution">
    <text evidence="9">The sequence shown here is derived from an EMBL/GenBank/DDBJ whole genome shotgun (WGS) entry which is preliminary data.</text>
</comment>
<dbReference type="PROSITE" id="PS50928">
    <property type="entry name" value="ABC_TM1"/>
    <property type="match status" value="1"/>
</dbReference>
<keyword evidence="2 7" id="KW-0813">Transport</keyword>
<dbReference type="InterPro" id="IPR051393">
    <property type="entry name" value="ABC_transporter_permease"/>
</dbReference>
<dbReference type="InterPro" id="IPR035906">
    <property type="entry name" value="MetI-like_sf"/>
</dbReference>
<keyword evidence="3" id="KW-1003">Cell membrane</keyword>